<name>A0A172QR85_9CORY</name>
<dbReference type="AlphaFoldDB" id="A0A172QR85"/>
<protein>
    <submittedName>
        <fullName evidence="2">Uncharacterized protein</fullName>
    </submittedName>
</protein>
<gene>
    <name evidence="2" type="ORF">ccrud_02535</name>
</gene>
<dbReference type="KEGG" id="ccjz:ccrud_02535"/>
<organism evidence="2 3">
    <name type="scientific">Corynebacterium crudilactis</name>
    <dbReference type="NCBI Taxonomy" id="1652495"/>
    <lineage>
        <taxon>Bacteria</taxon>
        <taxon>Bacillati</taxon>
        <taxon>Actinomycetota</taxon>
        <taxon>Actinomycetes</taxon>
        <taxon>Mycobacteriales</taxon>
        <taxon>Corynebacteriaceae</taxon>
        <taxon>Corynebacterium</taxon>
    </lineage>
</organism>
<feature type="transmembrane region" description="Helical" evidence="1">
    <location>
        <begin position="7"/>
        <end position="24"/>
    </location>
</feature>
<keyword evidence="1" id="KW-0472">Membrane</keyword>
<dbReference type="Proteomes" id="UP000076929">
    <property type="component" value="Chromosome"/>
</dbReference>
<feature type="transmembrane region" description="Helical" evidence="1">
    <location>
        <begin position="30"/>
        <end position="50"/>
    </location>
</feature>
<keyword evidence="3" id="KW-1185">Reference proteome</keyword>
<accession>A0A172QR85</accession>
<dbReference type="STRING" id="1652495.ccrud_02535"/>
<evidence type="ECO:0000313" key="3">
    <source>
        <dbReference type="Proteomes" id="UP000076929"/>
    </source>
</evidence>
<dbReference type="EMBL" id="CP015622">
    <property type="protein sequence ID" value="ANE03194.1"/>
    <property type="molecule type" value="Genomic_DNA"/>
</dbReference>
<evidence type="ECO:0000313" key="2">
    <source>
        <dbReference type="EMBL" id="ANE03194.1"/>
    </source>
</evidence>
<keyword evidence="1" id="KW-0812">Transmembrane</keyword>
<keyword evidence="1" id="KW-1133">Transmembrane helix</keyword>
<reference evidence="2 3" key="1">
    <citation type="submission" date="2016-05" db="EMBL/GenBank/DDBJ databases">
        <title>Complete genome sequence of Corynebacterium crudilactis, a new Corynebacterium species isolated from raw cow's milk.</title>
        <authorList>
            <person name="Christian R."/>
            <person name="Zimmermann J."/>
            <person name="Lipski A."/>
            <person name="Kalinowski J."/>
        </authorList>
    </citation>
    <scope>NUCLEOTIDE SEQUENCE [LARGE SCALE GENOMIC DNA]</scope>
    <source>
        <strain evidence="2 3">JZ16</strain>
    </source>
</reference>
<sequence>MKILFRSLMLTGLIFEFIIVLVSVRGGGFPLGVVAFPLVLILAALGLLFSGMEQYVVHGRVL</sequence>
<proteinExistence type="predicted"/>
<evidence type="ECO:0000256" key="1">
    <source>
        <dbReference type="SAM" id="Phobius"/>
    </source>
</evidence>